<proteinExistence type="predicted"/>
<feature type="region of interest" description="Disordered" evidence="1">
    <location>
        <begin position="63"/>
        <end position="87"/>
    </location>
</feature>
<keyword evidence="2" id="KW-0812">Transmembrane</keyword>
<evidence type="ECO:0000256" key="1">
    <source>
        <dbReference type="SAM" id="MobiDB-lite"/>
    </source>
</evidence>
<feature type="non-terminal residue" evidence="3">
    <location>
        <position position="87"/>
    </location>
</feature>
<reference evidence="3" key="1">
    <citation type="submission" date="2021-03" db="EMBL/GenBank/DDBJ databases">
        <authorList>
            <person name="Tran Van P."/>
        </authorList>
    </citation>
    <scope>NUCLEOTIDE SEQUENCE</scope>
</reference>
<sequence>MSPQVFKGDYSCCNMLVLFPSVRGLCGCYEPFTSSTSKINIFSVSSFVLAALLSSLNVNVKRRPVKRQDRRHRSQVLTPKLELKNKG</sequence>
<evidence type="ECO:0000313" key="4">
    <source>
        <dbReference type="Proteomes" id="UP001153148"/>
    </source>
</evidence>
<name>A0ABN7P761_TIMPD</name>
<comment type="caution">
    <text evidence="3">The sequence shown here is derived from an EMBL/GenBank/DDBJ whole genome shotgun (WGS) entry which is preliminary data.</text>
</comment>
<gene>
    <name evidence="3" type="ORF">TPAB3V08_LOCUS10627</name>
</gene>
<keyword evidence="2" id="KW-1133">Transmembrane helix</keyword>
<accession>A0ABN7P761</accession>
<feature type="compositionally biased region" description="Basic residues" evidence="1">
    <location>
        <begin position="63"/>
        <end position="74"/>
    </location>
</feature>
<evidence type="ECO:0000313" key="3">
    <source>
        <dbReference type="EMBL" id="CAG2063680.1"/>
    </source>
</evidence>
<keyword evidence="4" id="KW-1185">Reference proteome</keyword>
<dbReference type="Proteomes" id="UP001153148">
    <property type="component" value="Unassembled WGS sequence"/>
</dbReference>
<protein>
    <submittedName>
        <fullName evidence="3">Uncharacterized protein</fullName>
    </submittedName>
</protein>
<keyword evidence="2" id="KW-0472">Membrane</keyword>
<organism evidence="3 4">
    <name type="scientific">Timema podura</name>
    <name type="common">Walking stick</name>
    <dbReference type="NCBI Taxonomy" id="61482"/>
    <lineage>
        <taxon>Eukaryota</taxon>
        <taxon>Metazoa</taxon>
        <taxon>Ecdysozoa</taxon>
        <taxon>Arthropoda</taxon>
        <taxon>Hexapoda</taxon>
        <taxon>Insecta</taxon>
        <taxon>Pterygota</taxon>
        <taxon>Neoptera</taxon>
        <taxon>Polyneoptera</taxon>
        <taxon>Phasmatodea</taxon>
        <taxon>Timematodea</taxon>
        <taxon>Timematoidea</taxon>
        <taxon>Timematidae</taxon>
        <taxon>Timema</taxon>
    </lineage>
</organism>
<dbReference type="EMBL" id="CAJPIN010028141">
    <property type="protein sequence ID" value="CAG2063680.1"/>
    <property type="molecule type" value="Genomic_DNA"/>
</dbReference>
<evidence type="ECO:0000256" key="2">
    <source>
        <dbReference type="SAM" id="Phobius"/>
    </source>
</evidence>
<feature type="transmembrane region" description="Helical" evidence="2">
    <location>
        <begin position="39"/>
        <end position="60"/>
    </location>
</feature>